<keyword evidence="4" id="KW-1185">Reference proteome</keyword>
<dbReference type="GO" id="GO:0033130">
    <property type="term" value="F:acetylcholine receptor binding"/>
    <property type="evidence" value="ECO:0007669"/>
    <property type="project" value="InterPro"/>
</dbReference>
<dbReference type="InterPro" id="IPR052480">
    <property type="entry name" value="RAPsyn"/>
</dbReference>
<dbReference type="EMBL" id="JAODUP010000157">
    <property type="protein sequence ID" value="KAK2159151.1"/>
    <property type="molecule type" value="Genomic_DNA"/>
</dbReference>
<dbReference type="GO" id="GO:0043495">
    <property type="term" value="F:protein-membrane adaptor activity"/>
    <property type="evidence" value="ECO:0007669"/>
    <property type="project" value="InterPro"/>
</dbReference>
<dbReference type="Pfam" id="PF13181">
    <property type="entry name" value="TPR_8"/>
    <property type="match status" value="1"/>
</dbReference>
<evidence type="ECO:0000313" key="3">
    <source>
        <dbReference type="EMBL" id="KAK2159151.1"/>
    </source>
</evidence>
<organism evidence="3 4">
    <name type="scientific">Paralvinella palmiformis</name>
    <dbReference type="NCBI Taxonomy" id="53620"/>
    <lineage>
        <taxon>Eukaryota</taxon>
        <taxon>Metazoa</taxon>
        <taxon>Spiralia</taxon>
        <taxon>Lophotrochozoa</taxon>
        <taxon>Annelida</taxon>
        <taxon>Polychaeta</taxon>
        <taxon>Sedentaria</taxon>
        <taxon>Canalipalpata</taxon>
        <taxon>Terebellida</taxon>
        <taxon>Terebelliformia</taxon>
        <taxon>Alvinellidae</taxon>
        <taxon>Paralvinella</taxon>
    </lineage>
</organism>
<dbReference type="Pfam" id="PF10579">
    <property type="entry name" value="Rapsyn_N"/>
    <property type="match status" value="1"/>
</dbReference>
<dbReference type="GO" id="GO:0031594">
    <property type="term" value="C:neuromuscular junction"/>
    <property type="evidence" value="ECO:0007669"/>
    <property type="project" value="TreeGrafter"/>
</dbReference>
<dbReference type="InterPro" id="IPR019734">
    <property type="entry name" value="TPR_rpt"/>
</dbReference>
<dbReference type="SMART" id="SM00028">
    <property type="entry name" value="TPR"/>
    <property type="match status" value="4"/>
</dbReference>
<dbReference type="InterPro" id="IPR019568">
    <property type="entry name" value="Rapsyn_myristoylation/link_N"/>
</dbReference>
<dbReference type="SUPFAM" id="SSF48452">
    <property type="entry name" value="TPR-like"/>
    <property type="match status" value="1"/>
</dbReference>
<comment type="caution">
    <text evidence="3">The sequence shown here is derived from an EMBL/GenBank/DDBJ whole genome shotgun (WGS) entry which is preliminary data.</text>
</comment>
<protein>
    <recommendedName>
        <fullName evidence="2">Rapsyn myristoylation/linker region N-terminal domain-containing protein</fullName>
    </recommendedName>
</protein>
<keyword evidence="1" id="KW-0802">TPR repeat</keyword>
<feature type="repeat" description="TPR" evidence="1">
    <location>
        <begin position="163"/>
        <end position="196"/>
    </location>
</feature>
<dbReference type="GO" id="GO:1900075">
    <property type="term" value="P:positive regulation of neuromuscular synaptic transmission"/>
    <property type="evidence" value="ECO:0007669"/>
    <property type="project" value="TreeGrafter"/>
</dbReference>
<name>A0AAD9JU01_9ANNE</name>
<dbReference type="PANTHER" id="PTHR46574">
    <property type="entry name" value="43 KDA RECEPTOR-ASSOCIATED PROTEIN OF THE SYNAPSE"/>
    <property type="match status" value="1"/>
</dbReference>
<evidence type="ECO:0000313" key="4">
    <source>
        <dbReference type="Proteomes" id="UP001208570"/>
    </source>
</evidence>
<evidence type="ECO:0000259" key="2">
    <source>
        <dbReference type="Pfam" id="PF10579"/>
    </source>
</evidence>
<dbReference type="GO" id="GO:0007271">
    <property type="term" value="P:synaptic transmission, cholinergic"/>
    <property type="evidence" value="ECO:0007669"/>
    <property type="project" value="TreeGrafter"/>
</dbReference>
<feature type="domain" description="Rapsyn myristoylation/linker region N-terminal" evidence="2">
    <location>
        <begin position="3"/>
        <end position="81"/>
    </location>
</feature>
<dbReference type="Proteomes" id="UP001208570">
    <property type="component" value="Unassembled WGS sequence"/>
</dbReference>
<sequence>MNMGQALAKRELQDGIRLYHQQNHEAAIRKWRRALHRMTNRSHRFLTLGYLAAAHCEFGRYRDMLAYAVMQIEIANEAENPVMRVEAYLNLARSNERLCEYHKAVSYSRHCLQNKPRDIRTYGYVYLTQGNAYFGFSNFTKSLEMLEYAVRIAKKCKDLELEIQIYTTLGHVFLQLKDYDKGLKFHLKAMESAKSLAETEPSTKYQRLTFLNLGIAYQKLGRPAQALECSEVSEDVDALDSRTKSSQVITNTGVYVEGDLNSRSLFLSGFWILEIFWIYVVL</sequence>
<gene>
    <name evidence="3" type="ORF">LSH36_157g01041</name>
</gene>
<dbReference type="InterPro" id="IPR011990">
    <property type="entry name" value="TPR-like_helical_dom_sf"/>
</dbReference>
<dbReference type="AlphaFoldDB" id="A0AAD9JU01"/>
<dbReference type="PROSITE" id="PS50005">
    <property type="entry name" value="TPR"/>
    <property type="match status" value="1"/>
</dbReference>
<accession>A0AAD9JU01</accession>
<dbReference type="Gene3D" id="1.25.40.10">
    <property type="entry name" value="Tetratricopeptide repeat domain"/>
    <property type="match status" value="2"/>
</dbReference>
<dbReference type="Pfam" id="PF13424">
    <property type="entry name" value="TPR_12"/>
    <property type="match status" value="1"/>
</dbReference>
<reference evidence="3" key="1">
    <citation type="journal article" date="2023" name="Mol. Biol. Evol.">
        <title>Third-Generation Sequencing Reveals the Adaptive Role of the Epigenome in Three Deep-Sea Polychaetes.</title>
        <authorList>
            <person name="Perez M."/>
            <person name="Aroh O."/>
            <person name="Sun Y."/>
            <person name="Lan Y."/>
            <person name="Juniper S.K."/>
            <person name="Young C.R."/>
            <person name="Angers B."/>
            <person name="Qian P.Y."/>
        </authorList>
    </citation>
    <scope>NUCLEOTIDE SEQUENCE</scope>
    <source>
        <strain evidence="3">P08H-3</strain>
    </source>
</reference>
<evidence type="ECO:0000256" key="1">
    <source>
        <dbReference type="PROSITE-ProRule" id="PRU00339"/>
    </source>
</evidence>
<dbReference type="PANTHER" id="PTHR46574:SF1">
    <property type="entry name" value="43 KDA RECEPTOR-ASSOCIATED PROTEIN OF THE SYNAPSE"/>
    <property type="match status" value="1"/>
</dbReference>
<proteinExistence type="predicted"/>
<dbReference type="GO" id="GO:0005886">
    <property type="term" value="C:plasma membrane"/>
    <property type="evidence" value="ECO:0007669"/>
    <property type="project" value="TreeGrafter"/>
</dbReference>